<keyword evidence="2" id="KW-1185">Reference proteome</keyword>
<protein>
    <submittedName>
        <fullName evidence="1">Uncharacterized protein</fullName>
    </submittedName>
</protein>
<dbReference type="Proteomes" id="UP001153269">
    <property type="component" value="Unassembled WGS sequence"/>
</dbReference>
<proteinExistence type="predicted"/>
<reference evidence="1" key="1">
    <citation type="submission" date="2020-03" db="EMBL/GenBank/DDBJ databases">
        <authorList>
            <person name="Weist P."/>
        </authorList>
    </citation>
    <scope>NUCLEOTIDE SEQUENCE</scope>
</reference>
<organism evidence="1 2">
    <name type="scientific">Pleuronectes platessa</name>
    <name type="common">European plaice</name>
    <dbReference type="NCBI Taxonomy" id="8262"/>
    <lineage>
        <taxon>Eukaryota</taxon>
        <taxon>Metazoa</taxon>
        <taxon>Chordata</taxon>
        <taxon>Craniata</taxon>
        <taxon>Vertebrata</taxon>
        <taxon>Euteleostomi</taxon>
        <taxon>Actinopterygii</taxon>
        <taxon>Neopterygii</taxon>
        <taxon>Teleostei</taxon>
        <taxon>Neoteleostei</taxon>
        <taxon>Acanthomorphata</taxon>
        <taxon>Carangaria</taxon>
        <taxon>Pleuronectiformes</taxon>
        <taxon>Pleuronectoidei</taxon>
        <taxon>Pleuronectidae</taxon>
        <taxon>Pleuronectes</taxon>
    </lineage>
</organism>
<accession>A0A9N7Y9C8</accession>
<dbReference type="EMBL" id="CADEAL010000190">
    <property type="protein sequence ID" value="CAB1416089.1"/>
    <property type="molecule type" value="Genomic_DNA"/>
</dbReference>
<name>A0A9N7Y9C8_PLEPL</name>
<sequence>MAGGQIEATHRSNSVKRLVVQLRADMDKWRGNREDTRPCVMCGAIEGREKPEAGKTARQDTAGNFYVVGRHRKVKHGIAVVKEAPKYAGYSRRKGTVVANRSNTARTGLLECEKRDERTFWDDICVPADLSKSARVNCVYLTAIHNMRV</sequence>
<comment type="caution">
    <text evidence="1">The sequence shown here is derived from an EMBL/GenBank/DDBJ whole genome shotgun (WGS) entry which is preliminary data.</text>
</comment>
<gene>
    <name evidence="1" type="ORF">PLEPLA_LOCUS3845</name>
</gene>
<dbReference type="AlphaFoldDB" id="A0A9N7Y9C8"/>
<evidence type="ECO:0000313" key="1">
    <source>
        <dbReference type="EMBL" id="CAB1416089.1"/>
    </source>
</evidence>
<evidence type="ECO:0000313" key="2">
    <source>
        <dbReference type="Proteomes" id="UP001153269"/>
    </source>
</evidence>